<sequence>MSGTIAGLSGCAALLTLMGVRRSVVSVNDELIENYAI</sequence>
<proteinExistence type="predicted"/>
<accession>A0A859CUG4</accession>
<protein>
    <submittedName>
        <fullName evidence="1">Uncharacterized protein</fullName>
    </submittedName>
</protein>
<name>A0A859CUG4_9GAMM</name>
<organism evidence="1 2">
    <name type="scientific">Marinomonas primoryensis</name>
    <dbReference type="NCBI Taxonomy" id="178399"/>
    <lineage>
        <taxon>Bacteria</taxon>
        <taxon>Pseudomonadati</taxon>
        <taxon>Pseudomonadota</taxon>
        <taxon>Gammaproteobacteria</taxon>
        <taxon>Oceanospirillales</taxon>
        <taxon>Oceanospirillaceae</taxon>
        <taxon>Marinomonas</taxon>
    </lineage>
</organism>
<dbReference type="EMBL" id="CP054301">
    <property type="protein sequence ID" value="QKK80014.1"/>
    <property type="molecule type" value="Genomic_DNA"/>
</dbReference>
<dbReference type="KEGG" id="mpri:MP3633_1280"/>
<evidence type="ECO:0000313" key="2">
    <source>
        <dbReference type="Proteomes" id="UP000509371"/>
    </source>
</evidence>
<dbReference type="Proteomes" id="UP000509371">
    <property type="component" value="Chromosome"/>
</dbReference>
<dbReference type="AlphaFoldDB" id="A0A859CUG4"/>
<reference evidence="1 2" key="1">
    <citation type="submission" date="2020-06" db="EMBL/GenBank/DDBJ databases">
        <authorList>
            <person name="Voronona O.L."/>
            <person name="Aksenova E.I."/>
            <person name="Kunda M.S."/>
            <person name="Semenov A.N."/>
            <person name="Ryzhova N."/>
        </authorList>
    </citation>
    <scope>NUCLEOTIDE SEQUENCE [LARGE SCALE GENOMIC DNA]</scope>
    <source>
        <strain evidence="1 2">MPKMM3633</strain>
    </source>
</reference>
<gene>
    <name evidence="1" type="ORF">MP3633_1280</name>
</gene>
<evidence type="ECO:0000313" key="1">
    <source>
        <dbReference type="EMBL" id="QKK80014.1"/>
    </source>
</evidence>